<dbReference type="AlphaFoldDB" id="A0A8S1V756"/>
<accession>A0A8S1V756</accession>
<keyword evidence="1" id="KW-0472">Membrane</keyword>
<proteinExistence type="predicted"/>
<evidence type="ECO:0000256" key="1">
    <source>
        <dbReference type="SAM" id="Phobius"/>
    </source>
</evidence>
<keyword evidence="3" id="KW-1185">Reference proteome</keyword>
<gene>
    <name evidence="2" type="ORF">PPENT_87.1.T0560177</name>
</gene>
<protein>
    <recommendedName>
        <fullName evidence="4">Transmembrane protein</fullName>
    </recommendedName>
</protein>
<feature type="transmembrane region" description="Helical" evidence="1">
    <location>
        <begin position="121"/>
        <end position="141"/>
    </location>
</feature>
<comment type="caution">
    <text evidence="2">The sequence shown here is derived from an EMBL/GenBank/DDBJ whole genome shotgun (WGS) entry which is preliminary data.</text>
</comment>
<name>A0A8S1V756_9CILI</name>
<evidence type="ECO:0000313" key="3">
    <source>
        <dbReference type="Proteomes" id="UP000689195"/>
    </source>
</evidence>
<keyword evidence="1" id="KW-1133">Transmembrane helix</keyword>
<dbReference type="EMBL" id="CAJJDO010000056">
    <property type="protein sequence ID" value="CAD8172223.1"/>
    <property type="molecule type" value="Genomic_DNA"/>
</dbReference>
<dbReference type="Proteomes" id="UP000689195">
    <property type="component" value="Unassembled WGS sequence"/>
</dbReference>
<evidence type="ECO:0000313" key="2">
    <source>
        <dbReference type="EMBL" id="CAD8172223.1"/>
    </source>
</evidence>
<keyword evidence="1" id="KW-0812">Transmembrane</keyword>
<organism evidence="2 3">
    <name type="scientific">Paramecium pentaurelia</name>
    <dbReference type="NCBI Taxonomy" id="43138"/>
    <lineage>
        <taxon>Eukaryota</taxon>
        <taxon>Sar</taxon>
        <taxon>Alveolata</taxon>
        <taxon>Ciliophora</taxon>
        <taxon>Intramacronucleata</taxon>
        <taxon>Oligohymenophorea</taxon>
        <taxon>Peniculida</taxon>
        <taxon>Parameciidae</taxon>
        <taxon>Paramecium</taxon>
    </lineage>
</organism>
<sequence length="154" mass="18099">MIKIYLFNVLNHVKFVQKMVKPVPLVQIQQTKQLLVVHEKKKIYHEHLNKLIIFKIVQKILKSVVEHPYVLNAKIIIGVMVVSVAHVQDPVQIAQEIVIVLQFFNYMQIENQKILQKQNYFQIIICLNILKMIVLALILYAKHLLNVNVQKVMQ</sequence>
<evidence type="ECO:0008006" key="4">
    <source>
        <dbReference type="Google" id="ProtNLM"/>
    </source>
</evidence>
<reference evidence="2" key="1">
    <citation type="submission" date="2021-01" db="EMBL/GenBank/DDBJ databases">
        <authorList>
            <consortium name="Genoscope - CEA"/>
            <person name="William W."/>
        </authorList>
    </citation>
    <scope>NUCLEOTIDE SEQUENCE</scope>
</reference>